<dbReference type="Proteomes" id="UP001162881">
    <property type="component" value="Unassembled WGS sequence"/>
</dbReference>
<comment type="similarity">
    <text evidence="4">Belongs to the TonB-dependent receptor family.</text>
</comment>
<evidence type="ECO:0000256" key="4">
    <source>
        <dbReference type="RuleBase" id="RU003357"/>
    </source>
</evidence>
<feature type="domain" description="TonB-dependent receptor plug" evidence="8">
    <location>
        <begin position="78"/>
        <end position="170"/>
    </location>
</feature>
<dbReference type="Pfam" id="PF07715">
    <property type="entry name" value="Plug"/>
    <property type="match status" value="1"/>
</dbReference>
<keyword evidence="10" id="KW-1185">Reference proteome</keyword>
<evidence type="ECO:0000256" key="3">
    <source>
        <dbReference type="ARBA" id="ARBA00023237"/>
    </source>
</evidence>
<proteinExistence type="inferred from homology"/>
<name>A0ABT0B872_9SPHN</name>
<accession>A0ABT0B872</accession>
<dbReference type="InterPro" id="IPR010104">
    <property type="entry name" value="TonB_rcpt_bac"/>
</dbReference>
<keyword evidence="6" id="KW-0732">Signal</keyword>
<keyword evidence="2 4" id="KW-0472">Membrane</keyword>
<reference evidence="9" key="1">
    <citation type="submission" date="2022-03" db="EMBL/GenBank/DDBJ databases">
        <title>Identification of a novel bacterium isolated from mangrove sediments.</title>
        <authorList>
            <person name="Pan X."/>
        </authorList>
    </citation>
    <scope>NUCLEOTIDE SEQUENCE</scope>
    <source>
        <strain evidence="9">B1949</strain>
    </source>
</reference>
<evidence type="ECO:0000256" key="1">
    <source>
        <dbReference type="ARBA" id="ARBA00004442"/>
    </source>
</evidence>
<keyword evidence="3" id="KW-0998">Cell outer membrane</keyword>
<feature type="signal peptide" evidence="6">
    <location>
        <begin position="1"/>
        <end position="24"/>
    </location>
</feature>
<dbReference type="InterPro" id="IPR012910">
    <property type="entry name" value="Plug_dom"/>
</dbReference>
<dbReference type="InterPro" id="IPR000531">
    <property type="entry name" value="Beta-barrel_TonB"/>
</dbReference>
<sequence>MQRFSLMLAAAPIALAGLAAPAFAQDQDGDAKARATDESSAPSETKDTASQDLTPEEIENLIVVSGLRKSLETSQAIKRDSDAIVDAIVAQDIGKLPDDTAAESIARIAGVQVTRYGDEANGVLIRGLPDIATSYNGREIFTAELRRVQLQDFPAQALAGIEVYKSGTADIIEPGLAGLVNVRTRRPFDFKRMVLAGGLRGTYNDQSRKFDPSGNILFSDRWQLGDGEIGILLNATFAQSTYYNGVRYNNQSITTVSPESQVTPDGLGEFVFPYSVGLYNAGGTRRRPSGNFSVQWAPTSTFEMYVDGIFQGYRGQGYADNFNIDLRGYGDTIPQYDDVVLLEGTNQVKSFTKSGGYPPEIYRSTGKDSTNTYQLAVGAKWETGRATISTDFAWTTSRYTARNWSLDSILDEAPTVQVDFDKDGGAAFSLVDYDIQDPSHYYWRGYYERLYKASGSGIQWRTDIDLDTGWDFLPKLETGFRLTDRDAALTQGSRYGWTVPLEVPLTDLPSGALSLTADPFRGGAQGFTQYLAPARGNIVNAHAALRQYTYEALQQLVAANPDDQGYLDAMEAFSTEQVTLDPANRFDATEASYAAYLQGKYRFHLGLVDVDGVIGLRAVNTAGRYSGTSNICVPNADDDDCTVVKTPRSTKQNYMDFLPNASMRIKLTPELQLRLGYTKTRTRPDFSALNPALFITQNRLDPTAPVDPSLPAEPNAYGSGGNPDLKPLTSTNYDVSLEYYFSKTGFVSAAVFYRKLFGFINNYTRRIEDPAYGLLEISQPLNAGQGRIKGFELNAQTFFDFLPAPFDGLGVQGNMTYLDGKNRLPVYDADAASFTYDGPFVTIPNVSKWTYNAAIFFEKYGVTSRLSYNRRSDWVNYYRQDADNGQFTGVSTRARDRLDVSVSYDLNSRFTVTADVSNILAHPFRNYNQYAYGAYYPVDVRDEGRYFGFGLRFKFGE</sequence>
<comment type="subcellular location">
    <subcellularLocation>
        <location evidence="1 4">Cell outer membrane</location>
    </subcellularLocation>
</comment>
<dbReference type="NCBIfam" id="TIGR01782">
    <property type="entry name" value="TonB-Xanth-Caul"/>
    <property type="match status" value="1"/>
</dbReference>
<dbReference type="PANTHER" id="PTHR40980:SF3">
    <property type="entry name" value="TONB-DEPENDENT RECEPTOR-LIKE BETA-BARREL DOMAIN-CONTAINING PROTEIN"/>
    <property type="match status" value="1"/>
</dbReference>
<evidence type="ECO:0000256" key="6">
    <source>
        <dbReference type="SAM" id="SignalP"/>
    </source>
</evidence>
<feature type="region of interest" description="Disordered" evidence="5">
    <location>
        <begin position="26"/>
        <end position="54"/>
    </location>
</feature>
<evidence type="ECO:0000256" key="5">
    <source>
        <dbReference type="SAM" id="MobiDB-lite"/>
    </source>
</evidence>
<dbReference type="InterPro" id="IPR036942">
    <property type="entry name" value="Beta-barrel_TonB_sf"/>
</dbReference>
<dbReference type="InterPro" id="IPR037066">
    <property type="entry name" value="Plug_dom_sf"/>
</dbReference>
<organism evidence="9 10">
    <name type="scientific">Novosphingobium organovorum</name>
    <dbReference type="NCBI Taxonomy" id="2930092"/>
    <lineage>
        <taxon>Bacteria</taxon>
        <taxon>Pseudomonadati</taxon>
        <taxon>Pseudomonadota</taxon>
        <taxon>Alphaproteobacteria</taxon>
        <taxon>Sphingomonadales</taxon>
        <taxon>Sphingomonadaceae</taxon>
        <taxon>Novosphingobium</taxon>
    </lineage>
</organism>
<gene>
    <name evidence="9" type="ORF">MTR62_00895</name>
</gene>
<keyword evidence="4" id="KW-0798">TonB box</keyword>
<feature type="chain" id="PRO_5046780435" evidence="6">
    <location>
        <begin position="25"/>
        <end position="957"/>
    </location>
</feature>
<comment type="caution">
    <text evidence="9">The sequence shown here is derived from an EMBL/GenBank/DDBJ whole genome shotgun (WGS) entry which is preliminary data.</text>
</comment>
<dbReference type="EMBL" id="JALHLF010000002">
    <property type="protein sequence ID" value="MCJ2181272.1"/>
    <property type="molecule type" value="Genomic_DNA"/>
</dbReference>
<evidence type="ECO:0000256" key="2">
    <source>
        <dbReference type="ARBA" id="ARBA00023136"/>
    </source>
</evidence>
<evidence type="ECO:0000313" key="10">
    <source>
        <dbReference type="Proteomes" id="UP001162881"/>
    </source>
</evidence>
<dbReference type="PANTHER" id="PTHR40980">
    <property type="entry name" value="PLUG DOMAIN-CONTAINING PROTEIN"/>
    <property type="match status" value="1"/>
</dbReference>
<dbReference type="Pfam" id="PF00593">
    <property type="entry name" value="TonB_dep_Rec_b-barrel"/>
    <property type="match status" value="1"/>
</dbReference>
<evidence type="ECO:0000259" key="7">
    <source>
        <dbReference type="Pfam" id="PF00593"/>
    </source>
</evidence>
<dbReference type="SUPFAM" id="SSF56935">
    <property type="entry name" value="Porins"/>
    <property type="match status" value="1"/>
</dbReference>
<keyword evidence="9" id="KW-0675">Receptor</keyword>
<dbReference type="Gene3D" id="2.170.130.10">
    <property type="entry name" value="TonB-dependent receptor, plug domain"/>
    <property type="match status" value="1"/>
</dbReference>
<evidence type="ECO:0000259" key="8">
    <source>
        <dbReference type="Pfam" id="PF07715"/>
    </source>
</evidence>
<dbReference type="RefSeq" id="WP_244016394.1">
    <property type="nucleotide sequence ID" value="NZ_JALHLF010000002.1"/>
</dbReference>
<protein>
    <submittedName>
        <fullName evidence="9">TonB-dependent receptor</fullName>
    </submittedName>
</protein>
<feature type="domain" description="TonB-dependent receptor-like beta-barrel" evidence="7">
    <location>
        <begin position="419"/>
        <end position="919"/>
    </location>
</feature>
<dbReference type="Gene3D" id="2.40.170.20">
    <property type="entry name" value="TonB-dependent receptor, beta-barrel domain"/>
    <property type="match status" value="1"/>
</dbReference>
<evidence type="ECO:0000313" key="9">
    <source>
        <dbReference type="EMBL" id="MCJ2181272.1"/>
    </source>
</evidence>